<dbReference type="FunFam" id="3.40.1440.10:FF:000005">
    <property type="entry name" value="Structure-specific endonuclease subunit SLX1 homolog"/>
    <property type="match status" value="1"/>
</dbReference>
<organism evidence="3 4">
    <name type="scientific">Trifolium subterraneum</name>
    <name type="common">Subterranean clover</name>
    <dbReference type="NCBI Taxonomy" id="3900"/>
    <lineage>
        <taxon>Eukaryota</taxon>
        <taxon>Viridiplantae</taxon>
        <taxon>Streptophyta</taxon>
        <taxon>Embryophyta</taxon>
        <taxon>Tracheophyta</taxon>
        <taxon>Spermatophyta</taxon>
        <taxon>Magnoliopsida</taxon>
        <taxon>eudicotyledons</taxon>
        <taxon>Gunneridae</taxon>
        <taxon>Pentapetalae</taxon>
        <taxon>rosids</taxon>
        <taxon>fabids</taxon>
        <taxon>Fabales</taxon>
        <taxon>Fabaceae</taxon>
        <taxon>Papilionoideae</taxon>
        <taxon>50 kb inversion clade</taxon>
        <taxon>NPAAA clade</taxon>
        <taxon>Hologalegina</taxon>
        <taxon>IRL clade</taxon>
        <taxon>Trifolieae</taxon>
        <taxon>Trifolium</taxon>
    </lineage>
</organism>
<dbReference type="SMART" id="SM00465">
    <property type="entry name" value="GIYc"/>
    <property type="match status" value="1"/>
</dbReference>
<dbReference type="Pfam" id="PF01541">
    <property type="entry name" value="GIY-YIG"/>
    <property type="match status" value="1"/>
</dbReference>
<accession>A0A2Z6MR26</accession>
<protein>
    <recommendedName>
        <fullName evidence="2">GIY-YIG domain-containing protein</fullName>
    </recommendedName>
</protein>
<feature type="domain" description="GIY-YIG" evidence="2">
    <location>
        <begin position="45"/>
        <end position="130"/>
    </location>
</feature>
<dbReference type="GO" id="GO:0008821">
    <property type="term" value="F:crossover junction DNA endonuclease activity"/>
    <property type="evidence" value="ECO:0007669"/>
    <property type="project" value="TreeGrafter"/>
</dbReference>
<evidence type="ECO:0000313" key="4">
    <source>
        <dbReference type="Proteomes" id="UP000242715"/>
    </source>
</evidence>
<feature type="compositionally biased region" description="Polar residues" evidence="1">
    <location>
        <begin position="25"/>
        <end position="35"/>
    </location>
</feature>
<dbReference type="Gene3D" id="3.40.1440.10">
    <property type="entry name" value="GIY-YIG endonuclease"/>
    <property type="match status" value="1"/>
</dbReference>
<evidence type="ECO:0000259" key="2">
    <source>
        <dbReference type="PROSITE" id="PS50164"/>
    </source>
</evidence>
<reference evidence="4" key="1">
    <citation type="journal article" date="2017" name="Front. Plant Sci.">
        <title>Climate Clever Clovers: New Paradigm to Reduce the Environmental Footprint of Ruminants by Breeding Low Methanogenic Forages Utilizing Haplotype Variation.</title>
        <authorList>
            <person name="Kaur P."/>
            <person name="Appels R."/>
            <person name="Bayer P.E."/>
            <person name="Keeble-Gagnere G."/>
            <person name="Wang J."/>
            <person name="Hirakawa H."/>
            <person name="Shirasawa K."/>
            <person name="Vercoe P."/>
            <person name="Stefanova K."/>
            <person name="Durmic Z."/>
            <person name="Nichols P."/>
            <person name="Revell C."/>
            <person name="Isobe S.N."/>
            <person name="Edwards D."/>
            <person name="Erskine W."/>
        </authorList>
    </citation>
    <scope>NUCLEOTIDE SEQUENCE [LARGE SCALE GENOMIC DNA]</scope>
    <source>
        <strain evidence="4">cv. Daliak</strain>
    </source>
</reference>
<dbReference type="GO" id="GO:0033557">
    <property type="term" value="C:Slx1-Slx4 complex"/>
    <property type="evidence" value="ECO:0007669"/>
    <property type="project" value="TreeGrafter"/>
</dbReference>
<evidence type="ECO:0000256" key="1">
    <source>
        <dbReference type="SAM" id="MobiDB-lite"/>
    </source>
</evidence>
<dbReference type="InterPro" id="IPR035901">
    <property type="entry name" value="GIY-YIG_endonuc_sf"/>
</dbReference>
<proteinExistence type="predicted"/>
<dbReference type="SUPFAM" id="SSF82771">
    <property type="entry name" value="GIY-YIG endonuclease"/>
    <property type="match status" value="1"/>
</dbReference>
<keyword evidence="4" id="KW-1185">Reference proteome</keyword>
<dbReference type="PANTHER" id="PTHR20208">
    <property type="entry name" value="STRUCTURE-SPECIFIC ENDONUCLEASE SUBUNIT SLX1"/>
    <property type="match status" value="1"/>
</dbReference>
<dbReference type="OrthoDB" id="24645at2759"/>
<sequence>MRKKKGARSKPTASSVTAAEEEDQSLQLEFPQNNENDADEGDEQGFFACYLLASLNPRFKGHTYIGFTVNPRRRIRQHNGEIGSGAWRTKKKRPWEMVLCIYGFPTNVAALQFEWAWQHPVESLAVRKAAVGFKSLSGVANKIKLAYTMLTLPSWQKY</sequence>
<dbReference type="PROSITE" id="PS50164">
    <property type="entry name" value="GIY_YIG"/>
    <property type="match status" value="1"/>
</dbReference>
<dbReference type="InterPro" id="IPR000305">
    <property type="entry name" value="GIY-YIG_endonuc"/>
</dbReference>
<dbReference type="PANTHER" id="PTHR20208:SF10">
    <property type="entry name" value="STRUCTURE-SPECIFIC ENDONUCLEASE SUBUNIT SLX1"/>
    <property type="match status" value="1"/>
</dbReference>
<gene>
    <name evidence="3" type="ORF">TSUD_125180</name>
</gene>
<dbReference type="InterPro" id="IPR050381">
    <property type="entry name" value="SLX1_endonuclease"/>
</dbReference>
<dbReference type="CDD" id="cd10455">
    <property type="entry name" value="GIY-YIG_SLX1"/>
    <property type="match status" value="1"/>
</dbReference>
<dbReference type="AlphaFoldDB" id="A0A2Z6MR26"/>
<dbReference type="EMBL" id="DF973188">
    <property type="protein sequence ID" value="GAU18685.1"/>
    <property type="molecule type" value="Genomic_DNA"/>
</dbReference>
<evidence type="ECO:0000313" key="3">
    <source>
        <dbReference type="EMBL" id="GAU18685.1"/>
    </source>
</evidence>
<dbReference type="GO" id="GO:0000724">
    <property type="term" value="P:double-strand break repair via homologous recombination"/>
    <property type="evidence" value="ECO:0007669"/>
    <property type="project" value="TreeGrafter"/>
</dbReference>
<feature type="region of interest" description="Disordered" evidence="1">
    <location>
        <begin position="1"/>
        <end position="37"/>
    </location>
</feature>
<name>A0A2Z6MR26_TRISU</name>
<dbReference type="Proteomes" id="UP000242715">
    <property type="component" value="Unassembled WGS sequence"/>
</dbReference>
<dbReference type="GO" id="GO:0017108">
    <property type="term" value="F:5'-flap endonuclease activity"/>
    <property type="evidence" value="ECO:0007669"/>
    <property type="project" value="TreeGrafter"/>
</dbReference>